<evidence type="ECO:0000256" key="3">
    <source>
        <dbReference type="ARBA" id="ARBA00022448"/>
    </source>
</evidence>
<evidence type="ECO:0000256" key="1">
    <source>
        <dbReference type="ARBA" id="ARBA00004202"/>
    </source>
</evidence>
<evidence type="ECO:0000256" key="5">
    <source>
        <dbReference type="ARBA" id="ARBA00022840"/>
    </source>
</evidence>
<organism evidence="7 8">
    <name type="scientific">Acuticoccus mangrovi</name>
    <dbReference type="NCBI Taxonomy" id="2796142"/>
    <lineage>
        <taxon>Bacteria</taxon>
        <taxon>Pseudomonadati</taxon>
        <taxon>Pseudomonadota</taxon>
        <taxon>Alphaproteobacteria</taxon>
        <taxon>Hyphomicrobiales</taxon>
        <taxon>Amorphaceae</taxon>
        <taxon>Acuticoccus</taxon>
    </lineage>
</organism>
<dbReference type="InterPro" id="IPR027417">
    <property type="entry name" value="P-loop_NTPase"/>
</dbReference>
<accession>A0A934IH19</accession>
<dbReference type="PANTHER" id="PTHR43166">
    <property type="entry name" value="AMINO ACID IMPORT ATP-BINDING PROTEIN"/>
    <property type="match status" value="1"/>
</dbReference>
<comment type="subcellular location">
    <subcellularLocation>
        <location evidence="1">Cell membrane</location>
        <topology evidence="1">Peripheral membrane protein</topology>
    </subcellularLocation>
</comment>
<gene>
    <name evidence="7" type="ORF">JCR33_12685</name>
</gene>
<dbReference type="Gene3D" id="3.40.50.300">
    <property type="entry name" value="P-loop containing nucleotide triphosphate hydrolases"/>
    <property type="match status" value="1"/>
</dbReference>
<dbReference type="PROSITE" id="PS00211">
    <property type="entry name" value="ABC_TRANSPORTER_1"/>
    <property type="match status" value="1"/>
</dbReference>
<feature type="domain" description="ABC transporter" evidence="6">
    <location>
        <begin position="5"/>
        <end position="192"/>
    </location>
</feature>
<keyword evidence="3" id="KW-0813">Transport</keyword>
<sequence>MAPLLSVKGLRKVFGNLTVLDGVDLSVERGEVIGFIGSSGSGKSTFLRCLNHLEVPTDGEIRLDGELVGYAEAGGTVRPLPERKLSEQRRQMAMVFQHFNLWPHKTALENITEGPIVVKREAGAVARERGRALLARVGLGDKADAYPSRLSGGQQQRVAIARALALEPKILLFDEPTSALDPELVNEVLKVI</sequence>
<dbReference type="EMBL" id="JAEKJA010000009">
    <property type="protein sequence ID" value="MBJ3776554.1"/>
    <property type="molecule type" value="Genomic_DNA"/>
</dbReference>
<name>A0A934IH19_9HYPH</name>
<feature type="non-terminal residue" evidence="7">
    <location>
        <position position="192"/>
    </location>
</feature>
<dbReference type="GO" id="GO:0005524">
    <property type="term" value="F:ATP binding"/>
    <property type="evidence" value="ECO:0007669"/>
    <property type="project" value="UniProtKB-KW"/>
</dbReference>
<evidence type="ECO:0000259" key="6">
    <source>
        <dbReference type="PROSITE" id="PS50893"/>
    </source>
</evidence>
<keyword evidence="8" id="KW-1185">Reference proteome</keyword>
<dbReference type="Pfam" id="PF00005">
    <property type="entry name" value="ABC_tran"/>
    <property type="match status" value="1"/>
</dbReference>
<protein>
    <submittedName>
        <fullName evidence="7">Amino acid ABC transporter ATP-binding protein</fullName>
    </submittedName>
</protein>
<dbReference type="AlphaFoldDB" id="A0A934IH19"/>
<evidence type="ECO:0000256" key="4">
    <source>
        <dbReference type="ARBA" id="ARBA00022741"/>
    </source>
</evidence>
<dbReference type="RefSeq" id="WP_198882449.1">
    <property type="nucleotide sequence ID" value="NZ_JAEKJA010000009.1"/>
</dbReference>
<evidence type="ECO:0000313" key="7">
    <source>
        <dbReference type="EMBL" id="MBJ3776554.1"/>
    </source>
</evidence>
<comment type="caution">
    <text evidence="7">The sequence shown here is derived from an EMBL/GenBank/DDBJ whole genome shotgun (WGS) entry which is preliminary data.</text>
</comment>
<evidence type="ECO:0000256" key="2">
    <source>
        <dbReference type="ARBA" id="ARBA00005417"/>
    </source>
</evidence>
<dbReference type="Proteomes" id="UP000609531">
    <property type="component" value="Unassembled WGS sequence"/>
</dbReference>
<keyword evidence="5 7" id="KW-0067">ATP-binding</keyword>
<evidence type="ECO:0000313" key="8">
    <source>
        <dbReference type="Proteomes" id="UP000609531"/>
    </source>
</evidence>
<comment type="similarity">
    <text evidence="2">Belongs to the ABC transporter superfamily.</text>
</comment>
<proteinExistence type="inferred from homology"/>
<dbReference type="PROSITE" id="PS50893">
    <property type="entry name" value="ABC_TRANSPORTER_2"/>
    <property type="match status" value="1"/>
</dbReference>
<dbReference type="InterPro" id="IPR003593">
    <property type="entry name" value="AAA+_ATPase"/>
</dbReference>
<dbReference type="PANTHER" id="PTHR43166:SF35">
    <property type="entry name" value="L-CYSTINE IMPORT ATP-BINDING PROTEIN TCYN"/>
    <property type="match status" value="1"/>
</dbReference>
<dbReference type="SMART" id="SM00382">
    <property type="entry name" value="AAA"/>
    <property type="match status" value="1"/>
</dbReference>
<dbReference type="InterPro" id="IPR050086">
    <property type="entry name" value="MetN_ABC_transporter-like"/>
</dbReference>
<reference evidence="7" key="1">
    <citation type="submission" date="2020-12" db="EMBL/GenBank/DDBJ databases">
        <title>Bacterial taxonomy.</title>
        <authorList>
            <person name="Pan X."/>
        </authorList>
    </citation>
    <scope>NUCLEOTIDE SEQUENCE</scope>
    <source>
        <strain evidence="7">B2012</strain>
    </source>
</reference>
<dbReference type="GO" id="GO:0016887">
    <property type="term" value="F:ATP hydrolysis activity"/>
    <property type="evidence" value="ECO:0007669"/>
    <property type="project" value="InterPro"/>
</dbReference>
<dbReference type="GO" id="GO:0005886">
    <property type="term" value="C:plasma membrane"/>
    <property type="evidence" value="ECO:0007669"/>
    <property type="project" value="UniProtKB-SubCell"/>
</dbReference>
<dbReference type="InterPro" id="IPR017871">
    <property type="entry name" value="ABC_transporter-like_CS"/>
</dbReference>
<dbReference type="InterPro" id="IPR003439">
    <property type="entry name" value="ABC_transporter-like_ATP-bd"/>
</dbReference>
<keyword evidence="4" id="KW-0547">Nucleotide-binding</keyword>
<dbReference type="SUPFAM" id="SSF52540">
    <property type="entry name" value="P-loop containing nucleoside triphosphate hydrolases"/>
    <property type="match status" value="1"/>
</dbReference>